<dbReference type="PANTHER" id="PTHR46409">
    <property type="entry name" value="HTH PSQ-TYPE DOMAIN-CONTAINING PROTEIN"/>
    <property type="match status" value="1"/>
</dbReference>
<sequence>MINWSLITITSAPILRNISTAGISSIVRDKKNPEWDFVHFPCHTQAVERSFKLVTEVSAKVYGFQNRDGFVRSTYFSRSIMPEFYHKADFKPLPAE</sequence>
<accession>A0A4Y2D444</accession>
<dbReference type="OrthoDB" id="6771835at2759"/>
<dbReference type="EMBL" id="BGPR01000290">
    <property type="protein sequence ID" value="GBM10754.1"/>
    <property type="molecule type" value="Genomic_DNA"/>
</dbReference>
<reference evidence="1 2" key="1">
    <citation type="journal article" date="2019" name="Sci. Rep.">
        <title>Orb-weaving spider Araneus ventricosus genome elucidates the spidroin gene catalogue.</title>
        <authorList>
            <person name="Kono N."/>
            <person name="Nakamura H."/>
            <person name="Ohtoshi R."/>
            <person name="Moran D.A.P."/>
            <person name="Shinohara A."/>
            <person name="Yoshida Y."/>
            <person name="Fujiwara M."/>
            <person name="Mori M."/>
            <person name="Tomita M."/>
            <person name="Arakawa K."/>
        </authorList>
    </citation>
    <scope>NUCLEOTIDE SEQUENCE [LARGE SCALE GENOMIC DNA]</scope>
</reference>
<evidence type="ECO:0000313" key="2">
    <source>
        <dbReference type="Proteomes" id="UP000499080"/>
    </source>
</evidence>
<comment type="caution">
    <text evidence="1">The sequence shown here is derived from an EMBL/GenBank/DDBJ whole genome shotgun (WGS) entry which is preliminary data.</text>
</comment>
<dbReference type="PANTHER" id="PTHR46409:SF1">
    <property type="entry name" value="HTH PSQ-TYPE DOMAIN-CONTAINING PROTEIN"/>
    <property type="match status" value="1"/>
</dbReference>
<gene>
    <name evidence="1" type="ORF">AVEN_136_1</name>
</gene>
<dbReference type="AlphaFoldDB" id="A0A4Y2D444"/>
<name>A0A4Y2D444_ARAVE</name>
<evidence type="ECO:0000313" key="1">
    <source>
        <dbReference type="EMBL" id="GBM10754.1"/>
    </source>
</evidence>
<dbReference type="Proteomes" id="UP000499080">
    <property type="component" value="Unassembled WGS sequence"/>
</dbReference>
<proteinExistence type="predicted"/>
<keyword evidence="2" id="KW-1185">Reference proteome</keyword>
<organism evidence="1 2">
    <name type="scientific">Araneus ventricosus</name>
    <name type="common">Orbweaver spider</name>
    <name type="synonym">Epeira ventricosa</name>
    <dbReference type="NCBI Taxonomy" id="182803"/>
    <lineage>
        <taxon>Eukaryota</taxon>
        <taxon>Metazoa</taxon>
        <taxon>Ecdysozoa</taxon>
        <taxon>Arthropoda</taxon>
        <taxon>Chelicerata</taxon>
        <taxon>Arachnida</taxon>
        <taxon>Araneae</taxon>
        <taxon>Araneomorphae</taxon>
        <taxon>Entelegynae</taxon>
        <taxon>Araneoidea</taxon>
        <taxon>Araneidae</taxon>
        <taxon>Araneus</taxon>
    </lineage>
</organism>
<protein>
    <submittedName>
        <fullName evidence="1">Uncharacterized protein</fullName>
    </submittedName>
</protein>